<dbReference type="Gene3D" id="1.20.1540.10">
    <property type="entry name" value="Rhomboid-like"/>
    <property type="match status" value="1"/>
</dbReference>
<keyword evidence="3 7" id="KW-0812">Transmembrane</keyword>
<evidence type="ECO:0000256" key="1">
    <source>
        <dbReference type="ARBA" id="ARBA00004141"/>
    </source>
</evidence>
<evidence type="ECO:0000256" key="6">
    <source>
        <dbReference type="ARBA" id="ARBA00023136"/>
    </source>
</evidence>
<dbReference type="PANTHER" id="PTHR43731:SF14">
    <property type="entry name" value="PRESENILIN-ASSOCIATED RHOMBOID-LIKE PROTEIN, MITOCHONDRIAL"/>
    <property type="match status" value="1"/>
</dbReference>
<feature type="transmembrane region" description="Helical" evidence="7">
    <location>
        <begin position="276"/>
        <end position="294"/>
    </location>
</feature>
<keyword evidence="6 7" id="KW-0472">Membrane</keyword>
<organism evidence="9 10">
    <name type="scientific">Clostridium cibarium</name>
    <dbReference type="NCBI Taxonomy" id="2762247"/>
    <lineage>
        <taxon>Bacteria</taxon>
        <taxon>Bacillati</taxon>
        <taxon>Bacillota</taxon>
        <taxon>Clostridia</taxon>
        <taxon>Eubacteriales</taxon>
        <taxon>Clostridiaceae</taxon>
        <taxon>Clostridium</taxon>
    </lineage>
</organism>
<dbReference type="InterPro" id="IPR050925">
    <property type="entry name" value="Rhomboid_protease_S54"/>
</dbReference>
<name>A0ABR8PP14_9CLOT</name>
<dbReference type="GO" id="GO:0008233">
    <property type="term" value="F:peptidase activity"/>
    <property type="evidence" value="ECO:0007669"/>
    <property type="project" value="UniProtKB-KW"/>
</dbReference>
<dbReference type="Proteomes" id="UP000627781">
    <property type="component" value="Unassembled WGS sequence"/>
</dbReference>
<dbReference type="InterPro" id="IPR022764">
    <property type="entry name" value="Peptidase_S54_rhomboid_dom"/>
</dbReference>
<evidence type="ECO:0000256" key="5">
    <source>
        <dbReference type="ARBA" id="ARBA00022989"/>
    </source>
</evidence>
<keyword evidence="10" id="KW-1185">Reference proteome</keyword>
<gene>
    <name evidence="9" type="ORF">H9661_00915</name>
</gene>
<dbReference type="SUPFAM" id="SSF144091">
    <property type="entry name" value="Rhomboid-like"/>
    <property type="match status" value="1"/>
</dbReference>
<sequence>MNKMMKNIFSYLTKNEGFYMDQCKNLYTKREIWIAVKKFPQGIFAIAITDDKNADIDEREVREHLLKSGMNFSLNLIVLTNSEYIGEFHGSYPRVVININSHRIMYCDQSLEGIGNAAVEIIRRSENPHKKNKSNYVITIALISINIILYVISGILSDNFLDIDGAVLLLLGGKFGPLINNGEWWRIITCNFLHGGLIHIVTNMYSLYIIGSQIEIIFGKLKYIIIYTIAGITSSLFSYYLAPNTLSIGASGAIFGLLGALLSFAIKEKDRINKGVITNILIVVALNIYIGTTIPNIDNYAHFGGLIGGMIISVIFLLTSKKSFY</sequence>
<comment type="similarity">
    <text evidence="2">Belongs to the peptidase S54 family.</text>
</comment>
<feature type="transmembrane region" description="Helical" evidence="7">
    <location>
        <begin position="221"/>
        <end position="240"/>
    </location>
</feature>
<dbReference type="PANTHER" id="PTHR43731">
    <property type="entry name" value="RHOMBOID PROTEASE"/>
    <property type="match status" value="1"/>
</dbReference>
<evidence type="ECO:0000313" key="9">
    <source>
        <dbReference type="EMBL" id="MBD7909902.1"/>
    </source>
</evidence>
<keyword evidence="5 7" id="KW-1133">Transmembrane helix</keyword>
<evidence type="ECO:0000256" key="4">
    <source>
        <dbReference type="ARBA" id="ARBA00022801"/>
    </source>
</evidence>
<keyword evidence="4" id="KW-0378">Hydrolase</keyword>
<feature type="transmembrane region" description="Helical" evidence="7">
    <location>
        <begin position="184"/>
        <end position="209"/>
    </location>
</feature>
<keyword evidence="9" id="KW-0645">Protease</keyword>
<protein>
    <submittedName>
        <fullName evidence="9">Rhomboid family intramembrane serine protease</fullName>
    </submittedName>
</protein>
<dbReference type="RefSeq" id="WP_143316366.1">
    <property type="nucleotide sequence ID" value="NZ_JACSRA010000001.1"/>
</dbReference>
<comment type="subcellular location">
    <subcellularLocation>
        <location evidence="1">Membrane</location>
        <topology evidence="1">Multi-pass membrane protein</topology>
    </subcellularLocation>
</comment>
<evidence type="ECO:0000256" key="7">
    <source>
        <dbReference type="SAM" id="Phobius"/>
    </source>
</evidence>
<dbReference type="GO" id="GO:0006508">
    <property type="term" value="P:proteolysis"/>
    <property type="evidence" value="ECO:0007669"/>
    <property type="project" value="UniProtKB-KW"/>
</dbReference>
<proteinExistence type="inferred from homology"/>
<evidence type="ECO:0000256" key="2">
    <source>
        <dbReference type="ARBA" id="ARBA00009045"/>
    </source>
</evidence>
<comment type="caution">
    <text evidence="9">The sequence shown here is derived from an EMBL/GenBank/DDBJ whole genome shotgun (WGS) entry which is preliminary data.</text>
</comment>
<evidence type="ECO:0000313" key="10">
    <source>
        <dbReference type="Proteomes" id="UP000627781"/>
    </source>
</evidence>
<dbReference type="EMBL" id="JACSRA010000001">
    <property type="protein sequence ID" value="MBD7909902.1"/>
    <property type="molecule type" value="Genomic_DNA"/>
</dbReference>
<feature type="transmembrane region" description="Helical" evidence="7">
    <location>
        <begin position="136"/>
        <end position="156"/>
    </location>
</feature>
<feature type="transmembrane region" description="Helical" evidence="7">
    <location>
        <begin position="246"/>
        <end position="264"/>
    </location>
</feature>
<dbReference type="InterPro" id="IPR035952">
    <property type="entry name" value="Rhomboid-like_sf"/>
</dbReference>
<feature type="domain" description="Peptidase S54 rhomboid" evidence="8">
    <location>
        <begin position="182"/>
        <end position="317"/>
    </location>
</feature>
<evidence type="ECO:0000256" key="3">
    <source>
        <dbReference type="ARBA" id="ARBA00022692"/>
    </source>
</evidence>
<reference evidence="9 10" key="1">
    <citation type="submission" date="2020-08" db="EMBL/GenBank/DDBJ databases">
        <title>A Genomic Blueprint of the Chicken Gut Microbiome.</title>
        <authorList>
            <person name="Gilroy R."/>
            <person name="Ravi A."/>
            <person name="Getino M."/>
            <person name="Pursley I."/>
            <person name="Horton D.L."/>
            <person name="Alikhan N.-F."/>
            <person name="Baker D."/>
            <person name="Gharbi K."/>
            <person name="Hall N."/>
            <person name="Watson M."/>
            <person name="Adriaenssens E.M."/>
            <person name="Foster-Nyarko E."/>
            <person name="Jarju S."/>
            <person name="Secka A."/>
            <person name="Antonio M."/>
            <person name="Oren A."/>
            <person name="Chaudhuri R."/>
            <person name="La Ragione R.M."/>
            <person name="Hildebrand F."/>
            <person name="Pallen M.J."/>
        </authorList>
    </citation>
    <scope>NUCLEOTIDE SEQUENCE [LARGE SCALE GENOMIC DNA]</scope>
    <source>
        <strain evidence="9 10">Sa3CVN1</strain>
    </source>
</reference>
<dbReference type="Pfam" id="PF01694">
    <property type="entry name" value="Rhomboid"/>
    <property type="match status" value="1"/>
</dbReference>
<feature type="transmembrane region" description="Helical" evidence="7">
    <location>
        <begin position="300"/>
        <end position="319"/>
    </location>
</feature>
<accession>A0ABR8PP14</accession>
<evidence type="ECO:0000259" key="8">
    <source>
        <dbReference type="Pfam" id="PF01694"/>
    </source>
</evidence>